<organism evidence="7 8">
    <name type="scientific">Roseobacter denitrificans (strain ATCC 33942 / OCh 114)</name>
    <name type="common">Erythrobacter sp. (strain OCh 114)</name>
    <name type="synonym">Roseobacter denitrificans</name>
    <dbReference type="NCBI Taxonomy" id="375451"/>
    <lineage>
        <taxon>Bacteria</taxon>
        <taxon>Pseudomonadati</taxon>
        <taxon>Pseudomonadota</taxon>
        <taxon>Alphaproteobacteria</taxon>
        <taxon>Rhodobacterales</taxon>
        <taxon>Roseobacteraceae</taxon>
        <taxon>Roseobacter</taxon>
    </lineage>
</organism>
<evidence type="ECO:0000256" key="2">
    <source>
        <dbReference type="ARBA" id="ARBA00022771"/>
    </source>
</evidence>
<dbReference type="KEGG" id="rde:RD1_1084"/>
<dbReference type="RefSeq" id="WP_011567365.1">
    <property type="nucleotide sequence ID" value="NC_008209.1"/>
</dbReference>
<dbReference type="Pfam" id="PF21173">
    <property type="entry name" value="DksA-like_N"/>
    <property type="match status" value="1"/>
</dbReference>
<dbReference type="Gene3D" id="1.20.120.910">
    <property type="entry name" value="DksA, coiled-coil domain"/>
    <property type="match status" value="1"/>
</dbReference>
<evidence type="ECO:0000256" key="1">
    <source>
        <dbReference type="ARBA" id="ARBA00022723"/>
    </source>
</evidence>
<dbReference type="OrthoDB" id="1121111at2"/>
<evidence type="ECO:0000259" key="6">
    <source>
        <dbReference type="Pfam" id="PF21173"/>
    </source>
</evidence>
<keyword evidence="3" id="KW-0862">Zinc</keyword>
<dbReference type="EMBL" id="CP000362">
    <property type="protein sequence ID" value="ABG30743.1"/>
    <property type="molecule type" value="Genomic_DNA"/>
</dbReference>
<evidence type="ECO:0000259" key="5">
    <source>
        <dbReference type="Pfam" id="PF01258"/>
    </source>
</evidence>
<dbReference type="InterPro" id="IPR037187">
    <property type="entry name" value="DnaK_N"/>
</dbReference>
<evidence type="ECO:0000256" key="4">
    <source>
        <dbReference type="PROSITE-ProRule" id="PRU00510"/>
    </source>
</evidence>
<proteinExistence type="predicted"/>
<dbReference type="PROSITE" id="PS51128">
    <property type="entry name" value="ZF_DKSA_2"/>
    <property type="match status" value="1"/>
</dbReference>
<keyword evidence="2" id="KW-0863">Zinc-finger</keyword>
<evidence type="ECO:0000313" key="7">
    <source>
        <dbReference type="EMBL" id="ABG30743.1"/>
    </source>
</evidence>
<reference evidence="7 8" key="1">
    <citation type="journal article" date="2007" name="J. Bacteriol.">
        <title>The complete genome sequence of Roseobacter denitrificans reveals a mixotrophic rather than photosynthetic metabolism.</title>
        <authorList>
            <person name="Swingley W.D."/>
            <person name="Sadekar S."/>
            <person name="Mastrian S.D."/>
            <person name="Matthies H.J."/>
            <person name="Hao J."/>
            <person name="Ramos H."/>
            <person name="Acharya C.R."/>
            <person name="Conrad A.L."/>
            <person name="Taylor H.L."/>
            <person name="Dejesa L.C."/>
            <person name="Shah M.K."/>
            <person name="O'huallachain M.E."/>
            <person name="Lince M.T."/>
            <person name="Blankenship R.E."/>
            <person name="Beatty J.T."/>
            <person name="Touchman J.W."/>
        </authorList>
    </citation>
    <scope>NUCLEOTIDE SEQUENCE [LARGE SCALE GENOMIC DNA]</scope>
    <source>
        <strain evidence="8">ATCC 33942 / OCh 114</strain>
    </source>
</reference>
<dbReference type="SUPFAM" id="SSF57716">
    <property type="entry name" value="Glucocorticoid receptor-like (DNA-binding domain)"/>
    <property type="match status" value="1"/>
</dbReference>
<feature type="zinc finger region" description="dksA C4-type" evidence="4">
    <location>
        <begin position="78"/>
        <end position="102"/>
    </location>
</feature>
<name>Q16BA0_ROSDO</name>
<dbReference type="SUPFAM" id="SSF109635">
    <property type="entry name" value="DnaK suppressor protein DksA, alpha-hairpin domain"/>
    <property type="match status" value="1"/>
</dbReference>
<keyword evidence="8" id="KW-1185">Reference proteome</keyword>
<dbReference type="Proteomes" id="UP000007029">
    <property type="component" value="Chromosome"/>
</dbReference>
<feature type="domain" description="DnaK suppressor protein-like N-terminal" evidence="6">
    <location>
        <begin position="7"/>
        <end position="70"/>
    </location>
</feature>
<dbReference type="AlphaFoldDB" id="Q16BA0"/>
<evidence type="ECO:0000313" key="8">
    <source>
        <dbReference type="Proteomes" id="UP000007029"/>
    </source>
</evidence>
<accession>Q16BA0</accession>
<dbReference type="Pfam" id="PF01258">
    <property type="entry name" value="zf-dskA_traR"/>
    <property type="match status" value="1"/>
</dbReference>
<dbReference type="STRING" id="375451.RD1_1084"/>
<keyword evidence="1" id="KW-0479">Metal-binding</keyword>
<evidence type="ECO:0000256" key="3">
    <source>
        <dbReference type="ARBA" id="ARBA00022833"/>
    </source>
</evidence>
<sequence length="104" mass="11495">MDVQFHKQTLLSRRASLVGDLSDIEQALDAPMPQDWEDRATERQGDEVLEAMGQVEIAELRRIDAALSRIEDGTYGTCLSCGDRISDARLMAVPDAALCRNCAK</sequence>
<protein>
    <submittedName>
        <fullName evidence="7">Uncharacterized protein</fullName>
    </submittedName>
</protein>
<dbReference type="PANTHER" id="PTHR33823:SF4">
    <property type="entry name" value="GENERAL STRESS PROTEIN 16O"/>
    <property type="match status" value="1"/>
</dbReference>
<dbReference type="GO" id="GO:0008270">
    <property type="term" value="F:zinc ion binding"/>
    <property type="evidence" value="ECO:0007669"/>
    <property type="project" value="UniProtKB-KW"/>
</dbReference>
<gene>
    <name evidence="7" type="ordered locus">RD1_1084</name>
</gene>
<dbReference type="InterPro" id="IPR048487">
    <property type="entry name" value="DksA-like_N"/>
</dbReference>
<feature type="domain" description="Zinc finger DksA/TraR C4-type" evidence="5">
    <location>
        <begin position="73"/>
        <end position="103"/>
    </location>
</feature>
<dbReference type="HOGENOM" id="CLU_043144_3_2_5"/>
<dbReference type="eggNOG" id="COG1734">
    <property type="taxonomic scope" value="Bacteria"/>
</dbReference>
<dbReference type="InterPro" id="IPR000962">
    <property type="entry name" value="Znf_DskA_TraR"/>
</dbReference>
<dbReference type="PANTHER" id="PTHR33823">
    <property type="entry name" value="RNA POLYMERASE-BINDING TRANSCRIPTION FACTOR DKSA-RELATED"/>
    <property type="match status" value="1"/>
</dbReference>